<accession>A0A540NM51</accession>
<dbReference type="InterPro" id="IPR001357">
    <property type="entry name" value="BRCT_dom"/>
</dbReference>
<comment type="caution">
    <text evidence="3">The sequence shown here is derived from an EMBL/GenBank/DDBJ whole genome shotgun (WGS) entry which is preliminary data.</text>
</comment>
<reference evidence="3 4" key="1">
    <citation type="journal article" date="2019" name="G3 (Bethesda)">
        <title>Sequencing of a Wild Apple (Malus baccata) Genome Unravels the Differences Between Cultivated and Wild Apple Species Regarding Disease Resistance and Cold Tolerance.</title>
        <authorList>
            <person name="Chen X."/>
        </authorList>
    </citation>
    <scope>NUCLEOTIDE SEQUENCE [LARGE SCALE GENOMIC DNA]</scope>
    <source>
        <strain evidence="4">cv. Shandingzi</strain>
        <tissue evidence="3">Leaves</tissue>
    </source>
</reference>
<dbReference type="PANTHER" id="PTHR45990:SF1">
    <property type="entry name" value="DNA REPAIR PROTEIN REV1"/>
    <property type="match status" value="1"/>
</dbReference>
<dbReference type="EMBL" id="VIEB01000023">
    <property type="protein sequence ID" value="TQE12105.1"/>
    <property type="molecule type" value="Genomic_DNA"/>
</dbReference>
<dbReference type="PROSITE" id="PS50172">
    <property type="entry name" value="BRCT"/>
    <property type="match status" value="1"/>
</dbReference>
<dbReference type="STRING" id="106549.A0A540NM51"/>
<dbReference type="GO" id="GO:0003887">
    <property type="term" value="F:DNA-directed DNA polymerase activity"/>
    <property type="evidence" value="ECO:0007669"/>
    <property type="project" value="TreeGrafter"/>
</dbReference>
<organism evidence="3 4">
    <name type="scientific">Malus baccata</name>
    <name type="common">Siberian crab apple</name>
    <name type="synonym">Pyrus baccata</name>
    <dbReference type="NCBI Taxonomy" id="106549"/>
    <lineage>
        <taxon>Eukaryota</taxon>
        <taxon>Viridiplantae</taxon>
        <taxon>Streptophyta</taxon>
        <taxon>Embryophyta</taxon>
        <taxon>Tracheophyta</taxon>
        <taxon>Spermatophyta</taxon>
        <taxon>Magnoliopsida</taxon>
        <taxon>eudicotyledons</taxon>
        <taxon>Gunneridae</taxon>
        <taxon>Pentapetalae</taxon>
        <taxon>rosids</taxon>
        <taxon>fabids</taxon>
        <taxon>Rosales</taxon>
        <taxon>Rosaceae</taxon>
        <taxon>Amygdaloideae</taxon>
        <taxon>Maleae</taxon>
        <taxon>Malus</taxon>
    </lineage>
</organism>
<dbReference type="InterPro" id="IPR036420">
    <property type="entry name" value="BRCT_dom_sf"/>
</dbReference>
<evidence type="ECO:0000259" key="2">
    <source>
        <dbReference type="PROSITE" id="PS50172"/>
    </source>
</evidence>
<proteinExistence type="predicted"/>
<dbReference type="Proteomes" id="UP000315295">
    <property type="component" value="Unassembled WGS sequence"/>
</dbReference>
<protein>
    <recommendedName>
        <fullName evidence="2">BRCT domain-containing protein</fullName>
    </recommendedName>
</protein>
<feature type="compositionally biased region" description="Low complexity" evidence="1">
    <location>
        <begin position="169"/>
        <end position="182"/>
    </location>
</feature>
<keyword evidence="4" id="KW-1185">Reference proteome</keyword>
<dbReference type="GO" id="GO:0017125">
    <property type="term" value="F:deoxycytidyl transferase activity"/>
    <property type="evidence" value="ECO:0007669"/>
    <property type="project" value="TreeGrafter"/>
</dbReference>
<name>A0A540NM51_MALBA</name>
<feature type="domain" description="BRCT" evidence="2">
    <location>
        <begin position="1"/>
        <end position="36"/>
    </location>
</feature>
<sequence length="182" mass="19700">MFLIRSFSGGLPVVKPSWILDSVAANKLMSWVPYQPEQIACNQPLLSAFFSPKVIPNSGDRLRDAANQVTYESEVTSLVGAIVEDATGSDVGRSTEHRGQISGESDNIMFENDNGEPGQMPYVSSEKDCEVKIADMTTLDAEEHDSVKDELQSSTHQTSASDCSYHLPSSSNVGSSRSHSTP</sequence>
<dbReference type="GO" id="GO:0070987">
    <property type="term" value="P:error-free translesion synthesis"/>
    <property type="evidence" value="ECO:0007669"/>
    <property type="project" value="TreeGrafter"/>
</dbReference>
<feature type="region of interest" description="Disordered" evidence="1">
    <location>
        <begin position="140"/>
        <end position="182"/>
    </location>
</feature>
<dbReference type="PANTHER" id="PTHR45990">
    <property type="entry name" value="DNA REPAIR PROTEIN REV1"/>
    <property type="match status" value="1"/>
</dbReference>
<dbReference type="AlphaFoldDB" id="A0A540NM51"/>
<dbReference type="GO" id="GO:0042276">
    <property type="term" value="P:error-prone translesion synthesis"/>
    <property type="evidence" value="ECO:0007669"/>
    <property type="project" value="TreeGrafter"/>
</dbReference>
<dbReference type="GO" id="GO:0005634">
    <property type="term" value="C:nucleus"/>
    <property type="evidence" value="ECO:0007669"/>
    <property type="project" value="TreeGrafter"/>
</dbReference>
<gene>
    <name evidence="3" type="ORF">C1H46_002308</name>
</gene>
<feature type="compositionally biased region" description="Polar residues" evidence="1">
    <location>
        <begin position="152"/>
        <end position="162"/>
    </location>
</feature>
<dbReference type="SUPFAM" id="SSF52113">
    <property type="entry name" value="BRCT domain"/>
    <property type="match status" value="1"/>
</dbReference>
<evidence type="ECO:0000256" key="1">
    <source>
        <dbReference type="SAM" id="MobiDB-lite"/>
    </source>
</evidence>
<evidence type="ECO:0000313" key="3">
    <source>
        <dbReference type="EMBL" id="TQE12105.1"/>
    </source>
</evidence>
<evidence type="ECO:0000313" key="4">
    <source>
        <dbReference type="Proteomes" id="UP000315295"/>
    </source>
</evidence>